<reference evidence="1 2" key="1">
    <citation type="journal article" date="2015" name="Genome Announc.">
        <title>Complete Genome Sequence of Mycoplasma flocculare Strain Ms42T (ATCC 27399T).</title>
        <authorList>
            <person name="Calcutt M.J."/>
            <person name="Foecking M.F."/>
            <person name="Heidari M.B."/>
            <person name="McIntosh M.A."/>
        </authorList>
    </citation>
    <scope>NUCLEOTIDE SEQUENCE [LARGE SCALE GENOMIC DNA]</scope>
    <source>
        <strain evidence="2">ATCC 27399</strain>
    </source>
</reference>
<protein>
    <submittedName>
        <fullName evidence="1">Putative lipoprotein</fullName>
    </submittedName>
</protein>
<dbReference type="KEGG" id="mfq:MYF_01165"/>
<dbReference type="AlphaFoldDB" id="A0A0A8E834"/>
<gene>
    <name evidence="1" type="ORF">MYF_01165</name>
</gene>
<dbReference type="OrthoDB" id="400619at2"/>
<dbReference type="InterPro" id="IPR027593">
    <property type="entry name" value="Aro_clust"/>
</dbReference>
<dbReference type="HOGENOM" id="CLU_077130_0_0_14"/>
<dbReference type="NCBIfam" id="TIGR04313">
    <property type="entry name" value="aro_clust_Mycop"/>
    <property type="match status" value="1"/>
</dbReference>
<keyword evidence="1" id="KW-0449">Lipoprotein</keyword>
<keyword evidence="2" id="KW-1185">Reference proteome</keyword>
<dbReference type="Proteomes" id="UP000031129">
    <property type="component" value="Chromosome"/>
</dbReference>
<dbReference type="STRING" id="743971.MYF_01165"/>
<dbReference type="EMBL" id="CP007585">
    <property type="protein sequence ID" value="AJC49777.1"/>
    <property type="molecule type" value="Genomic_DNA"/>
</dbReference>
<dbReference type="PROSITE" id="PS51257">
    <property type="entry name" value="PROKAR_LIPOPROTEIN"/>
    <property type="match status" value="1"/>
</dbReference>
<evidence type="ECO:0000313" key="2">
    <source>
        <dbReference type="Proteomes" id="UP000031129"/>
    </source>
</evidence>
<evidence type="ECO:0000313" key="1">
    <source>
        <dbReference type="EMBL" id="AJC49777.1"/>
    </source>
</evidence>
<proteinExistence type="predicted"/>
<accession>A0A0A8E834</accession>
<sequence>MKISKKKLIFVGVFPVFAMSFLISCENQLNFLNVSRANYQKFAIINRNEKTIAKPFFENANILELLAKIYDTNDSKKQLISRINAIETEKYISDLAFKFSFYNPINPWPSHSIVGGLGKKDSNPVLFEQAKKSFTDLFKNNWLWLLKNLEKTVFIRGLAEIDQFQEQNEELNINLKEKALKNSFYQPKSNKFTDIAIVGSKTEKNEENTKNEIETKNYKIFLLNEENFIFSFNLKKELKNGKLINSEINLNPWIRIYPKFLNKTDQKFPLQEYARIVSNYRTGVLGANVSLVEKSIFEENQGGNVFYYTLVDFKTS</sequence>
<organism evidence="1 2">
    <name type="scientific">Mesomycoplasma flocculare ATCC 27399</name>
    <dbReference type="NCBI Taxonomy" id="743971"/>
    <lineage>
        <taxon>Bacteria</taxon>
        <taxon>Bacillati</taxon>
        <taxon>Mycoplasmatota</taxon>
        <taxon>Mycoplasmoidales</taxon>
        <taxon>Metamycoplasmataceae</taxon>
        <taxon>Mesomycoplasma</taxon>
    </lineage>
</organism>
<dbReference type="RefSeq" id="WP_002557980.1">
    <property type="nucleotide sequence ID" value="NZ_CP007585.1"/>
</dbReference>
<name>A0A0A8E834_MESFC</name>